<dbReference type="Proteomes" id="UP001187531">
    <property type="component" value="Unassembled WGS sequence"/>
</dbReference>
<evidence type="ECO:0000256" key="1">
    <source>
        <dbReference type="ARBA" id="ARBA00012452"/>
    </source>
</evidence>
<dbReference type="SFLD" id="SFLDG00363">
    <property type="entry name" value="AMPS_(cytGST):_Alpha-__Mu-__Pi"/>
    <property type="match status" value="1"/>
</dbReference>
<dbReference type="SUPFAM" id="SSF52833">
    <property type="entry name" value="Thioredoxin-like"/>
    <property type="match status" value="1"/>
</dbReference>
<accession>A0AA88HDQ4</accession>
<dbReference type="PANTHER" id="PTHR11571:SF224">
    <property type="entry name" value="HEMATOPOIETIC PROSTAGLANDIN D SYNTHASE"/>
    <property type="match status" value="1"/>
</dbReference>
<dbReference type="InterPro" id="IPR036282">
    <property type="entry name" value="Glutathione-S-Trfase_C_sf"/>
</dbReference>
<dbReference type="InterPro" id="IPR050213">
    <property type="entry name" value="GST_superfamily"/>
</dbReference>
<dbReference type="Gene3D" id="1.20.1050.130">
    <property type="match status" value="1"/>
</dbReference>
<dbReference type="EMBL" id="JAVRJZ010000020">
    <property type="protein sequence ID" value="KAK2705561.1"/>
    <property type="molecule type" value="Genomic_DNA"/>
</dbReference>
<keyword evidence="2" id="KW-0808">Transferase</keyword>
<dbReference type="SFLD" id="SFLDG01205">
    <property type="entry name" value="AMPS.1"/>
    <property type="match status" value="1"/>
</dbReference>
<evidence type="ECO:0000256" key="2">
    <source>
        <dbReference type="ARBA" id="ARBA00022679"/>
    </source>
</evidence>
<evidence type="ECO:0000256" key="5">
    <source>
        <dbReference type="SAM" id="MobiDB-lite"/>
    </source>
</evidence>
<evidence type="ECO:0000256" key="4">
    <source>
        <dbReference type="ARBA" id="ARBA00047960"/>
    </source>
</evidence>
<protein>
    <recommendedName>
        <fullName evidence="1">glutathione transferase</fullName>
        <ecNumber evidence="1">2.5.1.18</ecNumber>
    </recommendedName>
</protein>
<dbReference type="AlphaFoldDB" id="A0AA88HDQ4"/>
<dbReference type="InterPro" id="IPR036249">
    <property type="entry name" value="Thioredoxin-like_sf"/>
</dbReference>
<comment type="catalytic activity">
    <reaction evidence="4">
        <text>RX + glutathione = an S-substituted glutathione + a halide anion + H(+)</text>
        <dbReference type="Rhea" id="RHEA:16437"/>
        <dbReference type="ChEBI" id="CHEBI:15378"/>
        <dbReference type="ChEBI" id="CHEBI:16042"/>
        <dbReference type="ChEBI" id="CHEBI:17792"/>
        <dbReference type="ChEBI" id="CHEBI:57925"/>
        <dbReference type="ChEBI" id="CHEBI:90779"/>
        <dbReference type="EC" id="2.5.1.18"/>
    </reaction>
</comment>
<organism evidence="7 8">
    <name type="scientific">Artemia franciscana</name>
    <name type="common">Brine shrimp</name>
    <name type="synonym">Artemia sanfranciscana</name>
    <dbReference type="NCBI Taxonomy" id="6661"/>
    <lineage>
        <taxon>Eukaryota</taxon>
        <taxon>Metazoa</taxon>
        <taxon>Ecdysozoa</taxon>
        <taxon>Arthropoda</taxon>
        <taxon>Crustacea</taxon>
        <taxon>Branchiopoda</taxon>
        <taxon>Anostraca</taxon>
        <taxon>Artemiidae</taxon>
        <taxon>Artemia</taxon>
    </lineage>
</organism>
<proteinExistence type="inferred from homology"/>
<dbReference type="CDD" id="cd03039">
    <property type="entry name" value="GST_N_Sigma_like"/>
    <property type="match status" value="1"/>
</dbReference>
<dbReference type="SUPFAM" id="SSF47616">
    <property type="entry name" value="GST C-terminal domain-like"/>
    <property type="match status" value="1"/>
</dbReference>
<dbReference type="PANTHER" id="PTHR11571">
    <property type="entry name" value="GLUTATHIONE S-TRANSFERASE"/>
    <property type="match status" value="1"/>
</dbReference>
<keyword evidence="8" id="KW-1185">Reference proteome</keyword>
<gene>
    <name evidence="7" type="ORF">QYM36_015826</name>
</gene>
<dbReference type="GO" id="GO:0004364">
    <property type="term" value="F:glutathione transferase activity"/>
    <property type="evidence" value="ECO:0007669"/>
    <property type="project" value="UniProtKB-EC"/>
</dbReference>
<dbReference type="Pfam" id="PF02798">
    <property type="entry name" value="GST_N"/>
    <property type="match status" value="1"/>
</dbReference>
<feature type="region of interest" description="Disordered" evidence="5">
    <location>
        <begin position="426"/>
        <end position="454"/>
    </location>
</feature>
<name>A0AA88HDQ4_ARTSF</name>
<dbReference type="GO" id="GO:0004602">
    <property type="term" value="F:glutathione peroxidase activity"/>
    <property type="evidence" value="ECO:0007669"/>
    <property type="project" value="UniProtKB-ARBA"/>
</dbReference>
<feature type="domain" description="GST N-terminal" evidence="6">
    <location>
        <begin position="2"/>
        <end position="79"/>
    </location>
</feature>
<dbReference type="InterPro" id="IPR040079">
    <property type="entry name" value="Glutathione_S-Trfase"/>
</dbReference>
<comment type="similarity">
    <text evidence="3">Belongs to the GST superfamily. Sigma family.</text>
</comment>
<dbReference type="SFLD" id="SFLDS00019">
    <property type="entry name" value="Glutathione_Transferase_(cytos"/>
    <property type="match status" value="1"/>
</dbReference>
<evidence type="ECO:0000313" key="7">
    <source>
        <dbReference type="EMBL" id="KAK2705561.1"/>
    </source>
</evidence>
<evidence type="ECO:0000256" key="3">
    <source>
        <dbReference type="ARBA" id="ARBA00038317"/>
    </source>
</evidence>
<comment type="caution">
    <text evidence="7">The sequence shown here is derived from an EMBL/GenBank/DDBJ whole genome shotgun (WGS) entry which is preliminary data.</text>
</comment>
<dbReference type="FunFam" id="3.40.30.10:FF:000035">
    <property type="entry name" value="hematopoietic prostaglandin D synthase"/>
    <property type="match status" value="1"/>
</dbReference>
<feature type="compositionally biased region" description="Basic and acidic residues" evidence="5">
    <location>
        <begin position="436"/>
        <end position="446"/>
    </location>
</feature>
<reference evidence="7" key="1">
    <citation type="submission" date="2023-07" db="EMBL/GenBank/DDBJ databases">
        <title>Chromosome-level genome assembly of Artemia franciscana.</title>
        <authorList>
            <person name="Jo E."/>
        </authorList>
    </citation>
    <scope>NUCLEOTIDE SEQUENCE</scope>
    <source>
        <tissue evidence="7">Whole body</tissue>
    </source>
</reference>
<evidence type="ECO:0000259" key="6">
    <source>
        <dbReference type="PROSITE" id="PS50404"/>
    </source>
</evidence>
<dbReference type="GO" id="GO:0006749">
    <property type="term" value="P:glutathione metabolic process"/>
    <property type="evidence" value="ECO:0007669"/>
    <property type="project" value="TreeGrafter"/>
</dbReference>
<dbReference type="EC" id="2.5.1.18" evidence="1"/>
<evidence type="ECO:0000313" key="8">
    <source>
        <dbReference type="Proteomes" id="UP001187531"/>
    </source>
</evidence>
<dbReference type="InterPro" id="IPR004045">
    <property type="entry name" value="Glutathione_S-Trfase_N"/>
</dbReference>
<sequence>MVNYKLTYFNLRGKAEVARLLFAYAKVNYEDVRIEREQWPEIKPKMPYGQVPVLEVDGKPLAQSLAIARFLGREFGLLPESSFDQAIADELADLTQDMFFPSRAVVPMREPDEAKRNALKPKILEESIYPILNKLEDRLSKSASGWLVGDKIEYTSQNIEIAEELNTIVYARRLLETFYFDRPLVLDNSVIAAAWLICSVEAYPTSYRDIIETPDNRMLHPSHEELKDFFDFLQHLNTQELKGNLESTQETRYPSQDDGEEEIYDETGSDIDESEYFDYPRYVQYMPVKKSQLTAAYDEYDDEEETFPNNYYSNGEYRPTNWESRRHPDALRELEALLNDKRHNSDDNVRQLHSLLNAKSKRNVQTESTTTAALVKQNQSSNAIIVTVFENEQAASEKAAVSKNGQKEMVLLRPATPRRKHEIFAQLHRGPDVAQTDEKEESREEPSSWESTNEELFNEIGFPGRLKKRFVTSTDSLMNELHGLKHE</sequence>
<dbReference type="PROSITE" id="PS50404">
    <property type="entry name" value="GST_NTER"/>
    <property type="match status" value="1"/>
</dbReference>